<feature type="compositionally biased region" description="Low complexity" evidence="1">
    <location>
        <begin position="13"/>
        <end position="27"/>
    </location>
</feature>
<gene>
    <name evidence="2" type="ORF">LTR97_002263</name>
</gene>
<organism evidence="2 3">
    <name type="scientific">Elasticomyces elasticus</name>
    <dbReference type="NCBI Taxonomy" id="574655"/>
    <lineage>
        <taxon>Eukaryota</taxon>
        <taxon>Fungi</taxon>
        <taxon>Dikarya</taxon>
        <taxon>Ascomycota</taxon>
        <taxon>Pezizomycotina</taxon>
        <taxon>Dothideomycetes</taxon>
        <taxon>Dothideomycetidae</taxon>
        <taxon>Mycosphaerellales</taxon>
        <taxon>Teratosphaeriaceae</taxon>
        <taxon>Elasticomyces</taxon>
    </lineage>
</organism>
<evidence type="ECO:0000313" key="3">
    <source>
        <dbReference type="Proteomes" id="UP001310594"/>
    </source>
</evidence>
<reference evidence="2" key="1">
    <citation type="submission" date="2023-08" db="EMBL/GenBank/DDBJ databases">
        <title>Black Yeasts Isolated from many extreme environments.</title>
        <authorList>
            <person name="Coleine C."/>
            <person name="Stajich J.E."/>
            <person name="Selbmann L."/>
        </authorList>
    </citation>
    <scope>NUCLEOTIDE SEQUENCE</scope>
    <source>
        <strain evidence="2">CCFEE 5810</strain>
    </source>
</reference>
<evidence type="ECO:0000256" key="1">
    <source>
        <dbReference type="SAM" id="MobiDB-lite"/>
    </source>
</evidence>
<proteinExistence type="predicted"/>
<dbReference type="EMBL" id="JAVRQU010000003">
    <property type="protein sequence ID" value="KAK5705146.1"/>
    <property type="molecule type" value="Genomic_DNA"/>
</dbReference>
<accession>A0AAN7ZVJ3</accession>
<dbReference type="AlphaFoldDB" id="A0AAN7ZVJ3"/>
<feature type="region of interest" description="Disordered" evidence="1">
    <location>
        <begin position="1"/>
        <end position="53"/>
    </location>
</feature>
<comment type="caution">
    <text evidence="2">The sequence shown here is derived from an EMBL/GenBank/DDBJ whole genome shotgun (WGS) entry which is preliminary data.</text>
</comment>
<sequence>MSERENDMKPTLQSFISSSYQQSSAARKSARLEYRPNMSGQNSRTFYPRGYHDSGFHPRRIPVAEPHQIPVVNLRPTLIAEPHRSPVADYHNSNAPDCLLPTARKEKFGKQISRPLSMYSSDSDASSADEGDEGAQEAMGSESAHERSQACYEALLAEQQALAEDGEHIGRAEMAELHELISRVRRELEEDVAPSRRLANVC</sequence>
<evidence type="ECO:0000313" key="2">
    <source>
        <dbReference type="EMBL" id="KAK5705146.1"/>
    </source>
</evidence>
<protein>
    <submittedName>
        <fullName evidence="2">Uncharacterized protein</fullName>
    </submittedName>
</protein>
<dbReference type="Proteomes" id="UP001310594">
    <property type="component" value="Unassembled WGS sequence"/>
</dbReference>
<name>A0AAN7ZVJ3_9PEZI</name>
<feature type="region of interest" description="Disordered" evidence="1">
    <location>
        <begin position="111"/>
        <end position="146"/>
    </location>
</feature>